<reference evidence="9 10" key="1">
    <citation type="submission" date="2023-10" db="EMBL/GenBank/DDBJ databases">
        <title>Comparative genomics analysis reveals potential genetic determinants of host preference in Cryptosporidium xiaoi.</title>
        <authorList>
            <person name="Xiao L."/>
            <person name="Li J."/>
        </authorList>
    </citation>
    <scope>NUCLEOTIDE SEQUENCE [LARGE SCALE GENOMIC DNA]</scope>
    <source>
        <strain evidence="9 10">52996</strain>
    </source>
</reference>
<evidence type="ECO:0000259" key="8">
    <source>
        <dbReference type="PROSITE" id="PS51293"/>
    </source>
</evidence>
<dbReference type="InterPro" id="IPR007526">
    <property type="entry name" value="SWIRM"/>
</dbReference>
<keyword evidence="4" id="KW-0539">Nucleus</keyword>
<keyword evidence="10" id="KW-1185">Reference proteome</keyword>
<dbReference type="AlphaFoldDB" id="A0AAV9Y343"/>
<gene>
    <name evidence="9" type="ORF">RS030_111721</name>
</gene>
<comment type="caution">
    <text evidence="9">The sequence shown here is derived from an EMBL/GenBank/DDBJ whole genome shotgun (WGS) entry which is preliminary data.</text>
</comment>
<keyword evidence="5" id="KW-0175">Coiled coil</keyword>
<evidence type="ECO:0000256" key="5">
    <source>
        <dbReference type="SAM" id="Coils"/>
    </source>
</evidence>
<dbReference type="SUPFAM" id="SSF46689">
    <property type="entry name" value="Homeodomain-like"/>
    <property type="match status" value="2"/>
</dbReference>
<dbReference type="InterPro" id="IPR009057">
    <property type="entry name" value="Homeodomain-like_sf"/>
</dbReference>
<organism evidence="9 10">
    <name type="scientific">Cryptosporidium xiaoi</name>
    <dbReference type="NCBI Taxonomy" id="659607"/>
    <lineage>
        <taxon>Eukaryota</taxon>
        <taxon>Sar</taxon>
        <taxon>Alveolata</taxon>
        <taxon>Apicomplexa</taxon>
        <taxon>Conoidasida</taxon>
        <taxon>Coccidia</taxon>
        <taxon>Eucoccidiorida</taxon>
        <taxon>Eimeriorina</taxon>
        <taxon>Cryptosporidiidae</taxon>
        <taxon>Cryptosporidium</taxon>
    </lineage>
</organism>
<proteinExistence type="predicted"/>
<dbReference type="InterPro" id="IPR017884">
    <property type="entry name" value="SANT_dom"/>
</dbReference>
<evidence type="ECO:0000256" key="2">
    <source>
        <dbReference type="ARBA" id="ARBA00023125"/>
    </source>
</evidence>
<evidence type="ECO:0000313" key="10">
    <source>
        <dbReference type="Proteomes" id="UP001311799"/>
    </source>
</evidence>
<dbReference type="Gene3D" id="1.10.10.10">
    <property type="entry name" value="Winged helix-like DNA-binding domain superfamily/Winged helix DNA-binding domain"/>
    <property type="match status" value="1"/>
</dbReference>
<evidence type="ECO:0000313" key="9">
    <source>
        <dbReference type="EMBL" id="KAK6590935.1"/>
    </source>
</evidence>
<evidence type="ECO:0000256" key="4">
    <source>
        <dbReference type="ARBA" id="ARBA00023242"/>
    </source>
</evidence>
<dbReference type="PANTHER" id="PTHR12802:SF41">
    <property type="entry name" value="BRAHMA ASSOCIATED PROTEIN 155 KDA"/>
    <property type="match status" value="1"/>
</dbReference>
<name>A0AAV9Y343_9CRYT</name>
<evidence type="ECO:0000256" key="1">
    <source>
        <dbReference type="ARBA" id="ARBA00023015"/>
    </source>
</evidence>
<keyword evidence="2" id="KW-0238">DNA-binding</keyword>
<dbReference type="EMBL" id="JAWDEY010000002">
    <property type="protein sequence ID" value="KAK6590935.1"/>
    <property type="molecule type" value="Genomic_DNA"/>
</dbReference>
<dbReference type="InterPro" id="IPR032451">
    <property type="entry name" value="SMARCC_C"/>
</dbReference>
<dbReference type="Pfam" id="PF16495">
    <property type="entry name" value="SWIRM-assoc_1"/>
    <property type="match status" value="1"/>
</dbReference>
<keyword evidence="1" id="KW-0805">Transcription regulation</keyword>
<dbReference type="Gene3D" id="1.10.10.60">
    <property type="entry name" value="Homeodomain-like"/>
    <property type="match status" value="1"/>
</dbReference>
<dbReference type="FunFam" id="1.10.10.60:FF:000014">
    <property type="entry name" value="SWI/SNF complex subunit SMARCC2 isoform C"/>
    <property type="match status" value="1"/>
</dbReference>
<dbReference type="InterPro" id="IPR036388">
    <property type="entry name" value="WH-like_DNA-bd_sf"/>
</dbReference>
<dbReference type="SMART" id="SM00717">
    <property type="entry name" value="SANT"/>
    <property type="match status" value="1"/>
</dbReference>
<evidence type="ECO:0000259" key="6">
    <source>
        <dbReference type="PROSITE" id="PS50090"/>
    </source>
</evidence>
<evidence type="ECO:0000256" key="3">
    <source>
        <dbReference type="ARBA" id="ARBA00023163"/>
    </source>
</evidence>
<dbReference type="GO" id="GO:0005634">
    <property type="term" value="C:nucleus"/>
    <property type="evidence" value="ECO:0007669"/>
    <property type="project" value="UniProtKB-ARBA"/>
</dbReference>
<dbReference type="Proteomes" id="UP001311799">
    <property type="component" value="Unassembled WGS sequence"/>
</dbReference>
<evidence type="ECO:0000259" key="7">
    <source>
        <dbReference type="PROSITE" id="PS50934"/>
    </source>
</evidence>
<accession>A0AAV9Y343</accession>
<dbReference type="CDD" id="cd00167">
    <property type="entry name" value="SANT"/>
    <property type="match status" value="1"/>
</dbReference>
<dbReference type="PANTHER" id="PTHR12802">
    <property type="entry name" value="SWI/SNF COMPLEX-RELATED"/>
    <property type="match status" value="1"/>
</dbReference>
<protein>
    <submittedName>
        <fullName evidence="9">Erythrocyte membrane PFEMP3</fullName>
    </submittedName>
</protein>
<feature type="domain" description="SANT" evidence="8">
    <location>
        <begin position="519"/>
        <end position="571"/>
    </location>
</feature>
<dbReference type="PROSITE" id="PS50090">
    <property type="entry name" value="MYB_LIKE"/>
    <property type="match status" value="1"/>
</dbReference>
<dbReference type="InterPro" id="IPR001005">
    <property type="entry name" value="SANT/Myb"/>
</dbReference>
<dbReference type="GO" id="GO:0003677">
    <property type="term" value="F:DNA binding"/>
    <property type="evidence" value="ECO:0007669"/>
    <property type="project" value="UniProtKB-KW"/>
</dbReference>
<sequence length="772" mass="88085">MVGSDSPIGQRLRIRIKAESRDDDENTKNKRRKEIISSINRNSDNILEDSRAVLLLECNSPSLRRVDKAEVLNVKVSDYNCAREDSVEIMSEASIESREVLEYVDSIELQAKKLIDRNDKTKLDKQDYRQVDPVKAVTRNSENIVSSETPNAEFVILDEENKAAHTYQEGRSEVNSQSNNTPVFIPPQPIQIAPNVIQQPPKTFAHSLLLSKEKFSTRSFNPNDPNSNSSYLQDIKPIPESIKRLYFPDESTNINEPDFEVNMEEISQKIPIIVPSCSSWFDMDFVHPIELDFLSPVFKNEIENKSDDKIENNSSDGFSNIPDKNNDSVLSNEKIAEYKMIRNEIINLYREMPRQYLSVTECRRRISFTGDVSFLLRLHSYLEFWGLINFQADIRTLPPKVRKLRDYRLEDFKTKYNEKKPCFFTSKIDEETINNPFMNTLVVQCISCNKPCIYSYYILRAGIVNGMSVAVLDRCVWCIRCYSEGRYPPILHAGHFIKVDIPVLSSVNGPEHSLKAGLLGVATWSQEEVQKLIEGIEYYGDDWDAVSYHVGNKRTPQECVAYFIQLPIEEPFMRNVNPSTHTKLSFPFMDVSNPLMTQIALIASVVNPVVAASAAKSALDKILEIEGYKTCNNINETEFGTDVLSNPTSDKDNSGFLPQLVPRISSAMWPSSALLGEKAVQEVCSTALENAAKRAKDLAEYEMREMQNILPNLIDNTISRLELKLLQFKHLQSMVNEERDILEKRLEKIRTENVEVKSKLNNNVCHNSLGDN</sequence>
<dbReference type="PROSITE" id="PS51293">
    <property type="entry name" value="SANT"/>
    <property type="match status" value="1"/>
</dbReference>
<feature type="domain" description="Myb-like" evidence="6">
    <location>
        <begin position="524"/>
        <end position="567"/>
    </location>
</feature>
<dbReference type="PROSITE" id="PS50934">
    <property type="entry name" value="SWIRM"/>
    <property type="match status" value="1"/>
</dbReference>
<dbReference type="Pfam" id="PF00249">
    <property type="entry name" value="Myb_DNA-binding"/>
    <property type="match status" value="1"/>
</dbReference>
<keyword evidence="3" id="KW-0804">Transcription</keyword>
<dbReference type="Pfam" id="PF04433">
    <property type="entry name" value="SWIRM"/>
    <property type="match status" value="1"/>
</dbReference>
<feature type="domain" description="SWIRM" evidence="7">
    <location>
        <begin position="272"/>
        <end position="399"/>
    </location>
</feature>
<feature type="coiled-coil region" evidence="5">
    <location>
        <begin position="732"/>
        <end position="759"/>
    </location>
</feature>